<organism evidence="1 2">
    <name type="scientific">Candidatus Methanoperedens nitratireducens</name>
    <dbReference type="NCBI Taxonomy" id="1392998"/>
    <lineage>
        <taxon>Archaea</taxon>
        <taxon>Methanobacteriati</taxon>
        <taxon>Methanobacteriota</taxon>
        <taxon>Stenosarchaea group</taxon>
        <taxon>Methanomicrobia</taxon>
        <taxon>Methanosarcinales</taxon>
        <taxon>ANME-2 cluster</taxon>
        <taxon>Candidatus Methanoperedentaceae</taxon>
        <taxon>Candidatus Methanoperedens</taxon>
    </lineage>
</organism>
<sequence length="274" mass="31919">MEKEEAEITGFNEEIINIQAAIAGFESGHKLNIAITAEPLAGRTMLINEVEKINYQKVTRLSFSSTVKNKGEISLPEQLRRIVLIDDCQFLYTRRIGGFHILEDFLELMTSSNNIFITAWNLYSWKYLEKVVNIGKYFPVQIKLPKFSTSDIKECILSRYKPNEIKFIENEYEKEKIIEITRHPVVIKPLKNPIDIPFFKINYDTLKLRLFKKEKNISVEDVVFEKIARISNGNPGVAKIIWQNSLEYPVIKPGKIKEFSFNIELDYNESFIWA</sequence>
<protein>
    <submittedName>
        <fullName evidence="1">Uncharacterized protein</fullName>
    </submittedName>
</protein>
<dbReference type="InterPro" id="IPR027417">
    <property type="entry name" value="P-loop_NTPase"/>
</dbReference>
<name>A0A0P8CJH2_9EURY</name>
<dbReference type="EMBL" id="LKCM01000182">
    <property type="protein sequence ID" value="KPQ43072.1"/>
    <property type="molecule type" value="Genomic_DNA"/>
</dbReference>
<accession>A0A0P8CJH2</accession>
<reference evidence="1 2" key="1">
    <citation type="submission" date="2015-09" db="EMBL/GenBank/DDBJ databases">
        <title>A metagenomics-based metabolic model of nitrate-dependent anaerobic oxidation of methane by Methanoperedens-like archaea.</title>
        <authorList>
            <person name="Arshad A."/>
            <person name="Speth D.R."/>
            <person name="De Graaf R.M."/>
            <person name="Op Den Camp H.J."/>
            <person name="Jetten M.S."/>
            <person name="Welte C.U."/>
        </authorList>
    </citation>
    <scope>NUCLEOTIDE SEQUENCE [LARGE SCALE GENOMIC DNA]</scope>
</reference>
<comment type="caution">
    <text evidence="1">The sequence shown here is derived from an EMBL/GenBank/DDBJ whole genome shotgun (WGS) entry which is preliminary data.</text>
</comment>
<gene>
    <name evidence="1" type="ORF">MPEBLZ_02378</name>
</gene>
<dbReference type="SUPFAM" id="SSF52540">
    <property type="entry name" value="P-loop containing nucleoside triphosphate hydrolases"/>
    <property type="match status" value="1"/>
</dbReference>
<dbReference type="AlphaFoldDB" id="A0A0P8CJH2"/>
<evidence type="ECO:0000313" key="2">
    <source>
        <dbReference type="Proteomes" id="UP000050360"/>
    </source>
</evidence>
<dbReference type="Proteomes" id="UP000050360">
    <property type="component" value="Unassembled WGS sequence"/>
</dbReference>
<proteinExistence type="predicted"/>
<evidence type="ECO:0000313" key="1">
    <source>
        <dbReference type="EMBL" id="KPQ43072.1"/>
    </source>
</evidence>